<dbReference type="DNASU" id="3673574"/>
<dbReference type="SMR" id="Q3SIW1"/>
<dbReference type="AlphaFoldDB" id="Q3SIW1"/>
<dbReference type="Proteomes" id="UP000008291">
    <property type="component" value="Chromosome"/>
</dbReference>
<protein>
    <submittedName>
        <fullName evidence="1">Uncharacterized protein</fullName>
    </submittedName>
</protein>
<dbReference type="EMBL" id="CP000116">
    <property type="protein sequence ID" value="AAZ97414.1"/>
    <property type="molecule type" value="Genomic_DNA"/>
</dbReference>
<dbReference type="RefSeq" id="WP_011311973.1">
    <property type="nucleotide sequence ID" value="NC_007404.1"/>
</dbReference>
<dbReference type="Pfam" id="PF09941">
    <property type="entry name" value="DUF2173"/>
    <property type="match status" value="1"/>
</dbReference>
<dbReference type="HOGENOM" id="CLU_170985_0_0_4"/>
<accession>Q3SIW1</accession>
<evidence type="ECO:0000313" key="1">
    <source>
        <dbReference type="EMBL" id="AAZ97414.1"/>
    </source>
</evidence>
<sequence length="108" mass="11702">MIELERLVLLPGVVAALRFNDDGTPAEAVGDLDQIDVELAAELCYANGRFMHHNSDMLMTFSGKDGWAPRGWVMNGELLSVCGAGDLACFVRNDEAAVNDLLHLIAEV</sequence>
<dbReference type="eggNOG" id="COG4831">
    <property type="taxonomic scope" value="Bacteria"/>
</dbReference>
<dbReference type="PIRSF" id="PIRSF006821">
    <property type="entry name" value="UCP006821"/>
    <property type="match status" value="1"/>
</dbReference>
<organism evidence="1 2">
    <name type="scientific">Thiobacillus denitrificans (strain ATCC 25259 / T1)</name>
    <dbReference type="NCBI Taxonomy" id="292415"/>
    <lineage>
        <taxon>Bacteria</taxon>
        <taxon>Pseudomonadati</taxon>
        <taxon>Pseudomonadota</taxon>
        <taxon>Betaproteobacteria</taxon>
        <taxon>Nitrosomonadales</taxon>
        <taxon>Thiobacillaceae</taxon>
        <taxon>Thiobacillus</taxon>
    </lineage>
</organism>
<reference evidence="1 2" key="1">
    <citation type="journal article" date="2006" name="J. Bacteriol.">
        <title>The genome sequence of the obligately chemolithoautotrophic, facultatively anaerobic bacterium Thiobacillus denitrificans.</title>
        <authorList>
            <person name="Beller H.R."/>
            <person name="Chain P.S."/>
            <person name="Letain T.E."/>
            <person name="Chakicherla A."/>
            <person name="Larimer F.W."/>
            <person name="Richardson P.M."/>
            <person name="Coleman M.A."/>
            <person name="Wood A.P."/>
            <person name="Kelly D.P."/>
        </authorList>
    </citation>
    <scope>NUCLEOTIDE SEQUENCE [LARGE SCALE GENOMIC DNA]</scope>
    <source>
        <strain evidence="1 2">ATCC 25259</strain>
    </source>
</reference>
<dbReference type="OrthoDB" id="8564011at2"/>
<dbReference type="KEGG" id="tbd:Tbd_1461"/>
<dbReference type="STRING" id="292415.Tbd_1461"/>
<dbReference type="InterPro" id="IPR018685">
    <property type="entry name" value="DUF2173"/>
</dbReference>
<proteinExistence type="predicted"/>
<evidence type="ECO:0000313" key="2">
    <source>
        <dbReference type="Proteomes" id="UP000008291"/>
    </source>
</evidence>
<name>Q3SIW1_THIDA</name>
<keyword evidence="2" id="KW-1185">Reference proteome</keyword>
<gene>
    <name evidence="1" type="ordered locus">Tbd_1461</name>
</gene>